<dbReference type="Proteomes" id="UP000293296">
    <property type="component" value="Chromosome"/>
</dbReference>
<dbReference type="PANTHER" id="PTHR22550:SF5">
    <property type="entry name" value="LEUCINE ZIPPER PROTEIN 4"/>
    <property type="match status" value="1"/>
</dbReference>
<feature type="transmembrane region" description="Helical" evidence="5">
    <location>
        <begin position="301"/>
        <end position="322"/>
    </location>
</feature>
<evidence type="ECO:0000259" key="6">
    <source>
        <dbReference type="PROSITE" id="PS50234"/>
    </source>
</evidence>
<gene>
    <name evidence="7" type="ORF">C3Y92_15220</name>
</gene>
<evidence type="ECO:0000313" key="7">
    <source>
        <dbReference type="EMBL" id="QAZ68504.1"/>
    </source>
</evidence>
<evidence type="ECO:0000256" key="3">
    <source>
        <dbReference type="ARBA" id="ARBA00022989"/>
    </source>
</evidence>
<dbReference type="PROSITE" id="PS50234">
    <property type="entry name" value="VWFA"/>
    <property type="match status" value="1"/>
</dbReference>
<evidence type="ECO:0000256" key="5">
    <source>
        <dbReference type="SAM" id="Phobius"/>
    </source>
</evidence>
<proteinExistence type="predicted"/>
<dbReference type="InterPro" id="IPR002035">
    <property type="entry name" value="VWF_A"/>
</dbReference>
<keyword evidence="4 5" id="KW-0472">Membrane</keyword>
<feature type="domain" description="VWFA" evidence="6">
    <location>
        <begin position="85"/>
        <end position="286"/>
    </location>
</feature>
<evidence type="ECO:0000256" key="2">
    <source>
        <dbReference type="ARBA" id="ARBA00022692"/>
    </source>
</evidence>
<dbReference type="Pfam" id="PF13519">
    <property type="entry name" value="VWA_2"/>
    <property type="match status" value="1"/>
</dbReference>
<dbReference type="EMBL" id="CP026538">
    <property type="protein sequence ID" value="QAZ68504.1"/>
    <property type="molecule type" value="Genomic_DNA"/>
</dbReference>
<dbReference type="RefSeq" id="WP_129354006.1">
    <property type="nucleotide sequence ID" value="NZ_CP026538.1"/>
</dbReference>
<dbReference type="SMART" id="SM00327">
    <property type="entry name" value="VWA"/>
    <property type="match status" value="1"/>
</dbReference>
<dbReference type="OrthoDB" id="6206554at2"/>
<organism evidence="7 8">
    <name type="scientific">Solidesulfovibrio carbinolicus</name>
    <dbReference type="NCBI Taxonomy" id="296842"/>
    <lineage>
        <taxon>Bacteria</taxon>
        <taxon>Pseudomonadati</taxon>
        <taxon>Thermodesulfobacteriota</taxon>
        <taxon>Desulfovibrionia</taxon>
        <taxon>Desulfovibrionales</taxon>
        <taxon>Desulfovibrionaceae</taxon>
        <taxon>Solidesulfovibrio</taxon>
    </lineage>
</organism>
<dbReference type="SUPFAM" id="SSF53300">
    <property type="entry name" value="vWA-like"/>
    <property type="match status" value="1"/>
</dbReference>
<dbReference type="InterPro" id="IPR050768">
    <property type="entry name" value="UPF0353/GerABKA_families"/>
</dbReference>
<dbReference type="KEGG" id="dcb:C3Y92_15220"/>
<evidence type="ECO:0000256" key="4">
    <source>
        <dbReference type="ARBA" id="ARBA00023136"/>
    </source>
</evidence>
<dbReference type="InterPro" id="IPR036465">
    <property type="entry name" value="vWFA_dom_sf"/>
</dbReference>
<dbReference type="Gene3D" id="3.40.50.410">
    <property type="entry name" value="von Willebrand factor, type A domain"/>
    <property type="match status" value="1"/>
</dbReference>
<keyword evidence="2 5" id="KW-0812">Transmembrane</keyword>
<evidence type="ECO:0000256" key="1">
    <source>
        <dbReference type="ARBA" id="ARBA00022475"/>
    </source>
</evidence>
<dbReference type="AlphaFoldDB" id="A0A4P6HP85"/>
<name>A0A4P6HP85_9BACT</name>
<sequence>MIALAHPAALALVLLVPAALWLRRRCEGRAAAALPGAGEVRGIGPSFALRLGGLLRPLGLVAAVLALAGPSLPPDAPTLAGRGVDLMFAVDLSPSMAAMDMPAEGRTITRLAAVAEVAKKLAEARPGDRIGLVAFGARAYLVVPPTTDRAALVQALSSLDTGAAGPKTAMGDAVGLAAKRLAESPGLAKAVIVFGDGRSNAGEADPVAVARAAARHGVNIFAVGVGGDGPAPFLVAHPILGKQIITEAAPVDEAALSAMAQAGGGAFWRAGDAAALARATAAIDTLTPSDIRAEPDQGQSLTPLLAGLAVCLLTAWAALAATRGLTLP</sequence>
<evidence type="ECO:0000313" key="8">
    <source>
        <dbReference type="Proteomes" id="UP000293296"/>
    </source>
</evidence>
<protein>
    <submittedName>
        <fullName evidence="7">Magnesium chelatase</fullName>
    </submittedName>
</protein>
<keyword evidence="1" id="KW-1003">Cell membrane</keyword>
<accession>A0A4P6HP85</accession>
<dbReference type="PANTHER" id="PTHR22550">
    <property type="entry name" value="SPORE GERMINATION PROTEIN"/>
    <property type="match status" value="1"/>
</dbReference>
<keyword evidence="3 5" id="KW-1133">Transmembrane helix</keyword>
<reference evidence="7 8" key="1">
    <citation type="submission" date="2018-02" db="EMBL/GenBank/DDBJ databases">
        <title>Genome sequence of Desulfovibrio carbinolicus DSM 3852.</title>
        <authorList>
            <person name="Wilbanks E."/>
            <person name="Skennerton C.T."/>
            <person name="Orphan V.J."/>
        </authorList>
    </citation>
    <scope>NUCLEOTIDE SEQUENCE [LARGE SCALE GENOMIC DNA]</scope>
    <source>
        <strain evidence="7 8">DSM 3852</strain>
    </source>
</reference>
<keyword evidence="8" id="KW-1185">Reference proteome</keyword>